<dbReference type="Proteomes" id="UP000199659">
    <property type="component" value="Unassembled WGS sequence"/>
</dbReference>
<evidence type="ECO:0000256" key="2">
    <source>
        <dbReference type="ARBA" id="ARBA00023125"/>
    </source>
</evidence>
<dbReference type="OrthoDB" id="9803188at2"/>
<dbReference type="SUPFAM" id="SSF56349">
    <property type="entry name" value="DNA breaking-rejoining enzymes"/>
    <property type="match status" value="1"/>
</dbReference>
<gene>
    <name evidence="5" type="ORF">SAMN05661086_03638</name>
</gene>
<accession>A0A1I6LX08</accession>
<dbReference type="CDD" id="cd00397">
    <property type="entry name" value="DNA_BRE_C"/>
    <property type="match status" value="1"/>
</dbReference>
<sequence length="272" mass="32400">MKFDILEDYKQYVQEHTKSPQTAKKYYSAVKNLFADIQFNHLQEIEQEYLKGKLSTLKTKNEFSAAKNGLKLLHQFDSTLKLPDEAFFKENSLHKKNHRKKAEPIYTDETMRKVNQIQNKKLKLAYRLAVISGLRVFELEALTPEDFDFQEDGTISVNVRNGKGGKNGIVYCRKDNYVFQELKKYIQENGKADTRLFYSEEYMREKANDLGLECHDFRRIYAFLHRKELKESGMNTYDANKIVQENMRHSRFKTTRRYLYGKKFYEKRSDKE</sequence>
<dbReference type="PANTHER" id="PTHR30349:SF41">
    <property type="entry name" value="INTEGRASE_RECOMBINASE PROTEIN MJ0367-RELATED"/>
    <property type="match status" value="1"/>
</dbReference>
<dbReference type="InterPro" id="IPR002104">
    <property type="entry name" value="Integrase_catalytic"/>
</dbReference>
<evidence type="ECO:0000256" key="3">
    <source>
        <dbReference type="ARBA" id="ARBA00023172"/>
    </source>
</evidence>
<evidence type="ECO:0000259" key="4">
    <source>
        <dbReference type="PROSITE" id="PS51898"/>
    </source>
</evidence>
<evidence type="ECO:0000313" key="6">
    <source>
        <dbReference type="Proteomes" id="UP000199659"/>
    </source>
</evidence>
<dbReference type="InterPro" id="IPR011010">
    <property type="entry name" value="DNA_brk_join_enz"/>
</dbReference>
<dbReference type="InterPro" id="IPR050090">
    <property type="entry name" value="Tyrosine_recombinase_XerCD"/>
</dbReference>
<keyword evidence="6" id="KW-1185">Reference proteome</keyword>
<dbReference type="GO" id="GO:0006310">
    <property type="term" value="P:DNA recombination"/>
    <property type="evidence" value="ECO:0007669"/>
    <property type="project" value="UniProtKB-KW"/>
</dbReference>
<dbReference type="RefSeq" id="WP_092564237.1">
    <property type="nucleotide sequence ID" value="NZ_FOYZ01000023.1"/>
</dbReference>
<dbReference type="PROSITE" id="PS51898">
    <property type="entry name" value="TYR_RECOMBINASE"/>
    <property type="match status" value="1"/>
</dbReference>
<dbReference type="InterPro" id="IPR013762">
    <property type="entry name" value="Integrase-like_cat_sf"/>
</dbReference>
<organism evidence="5 6">
    <name type="scientific">Anaeromicropila populeti</name>
    <dbReference type="NCBI Taxonomy" id="37658"/>
    <lineage>
        <taxon>Bacteria</taxon>
        <taxon>Bacillati</taxon>
        <taxon>Bacillota</taxon>
        <taxon>Clostridia</taxon>
        <taxon>Lachnospirales</taxon>
        <taxon>Lachnospiraceae</taxon>
        <taxon>Anaeromicropila</taxon>
    </lineage>
</organism>
<dbReference type="GO" id="GO:0015074">
    <property type="term" value="P:DNA integration"/>
    <property type="evidence" value="ECO:0007669"/>
    <property type="project" value="InterPro"/>
</dbReference>
<feature type="domain" description="Tyr recombinase" evidence="4">
    <location>
        <begin position="100"/>
        <end position="272"/>
    </location>
</feature>
<dbReference type="EMBL" id="FOYZ01000023">
    <property type="protein sequence ID" value="SFS08009.1"/>
    <property type="molecule type" value="Genomic_DNA"/>
</dbReference>
<keyword evidence="3" id="KW-0233">DNA recombination</keyword>
<keyword evidence="2" id="KW-0238">DNA-binding</keyword>
<dbReference type="AlphaFoldDB" id="A0A1I6LX08"/>
<comment type="similarity">
    <text evidence="1">Belongs to the 'phage' integrase family.</text>
</comment>
<dbReference type="PANTHER" id="PTHR30349">
    <property type="entry name" value="PHAGE INTEGRASE-RELATED"/>
    <property type="match status" value="1"/>
</dbReference>
<dbReference type="Gene3D" id="1.10.443.10">
    <property type="entry name" value="Intergrase catalytic core"/>
    <property type="match status" value="1"/>
</dbReference>
<dbReference type="STRING" id="37658.SAMN05661086_03638"/>
<proteinExistence type="inferred from homology"/>
<dbReference type="GO" id="GO:0003677">
    <property type="term" value="F:DNA binding"/>
    <property type="evidence" value="ECO:0007669"/>
    <property type="project" value="UniProtKB-KW"/>
</dbReference>
<reference evidence="5 6" key="1">
    <citation type="submission" date="2016-10" db="EMBL/GenBank/DDBJ databases">
        <authorList>
            <person name="de Groot N.N."/>
        </authorList>
    </citation>
    <scope>NUCLEOTIDE SEQUENCE [LARGE SCALE GENOMIC DNA]</scope>
    <source>
        <strain evidence="5 6">743A</strain>
    </source>
</reference>
<evidence type="ECO:0000313" key="5">
    <source>
        <dbReference type="EMBL" id="SFS08009.1"/>
    </source>
</evidence>
<name>A0A1I6LX08_9FIRM</name>
<dbReference type="Pfam" id="PF00589">
    <property type="entry name" value="Phage_integrase"/>
    <property type="match status" value="1"/>
</dbReference>
<protein>
    <submittedName>
        <fullName evidence="5">Phage integrase family protein</fullName>
    </submittedName>
</protein>
<evidence type="ECO:0000256" key="1">
    <source>
        <dbReference type="ARBA" id="ARBA00008857"/>
    </source>
</evidence>